<evidence type="ECO:0000313" key="1">
    <source>
        <dbReference type="EMBL" id="CAB4203050.1"/>
    </source>
</evidence>
<name>A0A6J5RX62_9CAUD</name>
<gene>
    <name evidence="1" type="ORF">UFOVP1365_41</name>
</gene>
<reference evidence="1" key="1">
    <citation type="submission" date="2020-05" db="EMBL/GenBank/DDBJ databases">
        <authorList>
            <person name="Chiriac C."/>
            <person name="Salcher M."/>
            <person name="Ghai R."/>
            <person name="Kavagutti S V."/>
        </authorList>
    </citation>
    <scope>NUCLEOTIDE SEQUENCE</scope>
</reference>
<protein>
    <submittedName>
        <fullName evidence="1">Uncharacterized protein</fullName>
    </submittedName>
</protein>
<proteinExistence type="predicted"/>
<organism evidence="1">
    <name type="scientific">uncultured Caudovirales phage</name>
    <dbReference type="NCBI Taxonomy" id="2100421"/>
    <lineage>
        <taxon>Viruses</taxon>
        <taxon>Duplodnaviria</taxon>
        <taxon>Heunggongvirae</taxon>
        <taxon>Uroviricota</taxon>
        <taxon>Caudoviricetes</taxon>
        <taxon>Peduoviridae</taxon>
        <taxon>Maltschvirus</taxon>
        <taxon>Maltschvirus maltsch</taxon>
    </lineage>
</organism>
<sequence length="83" mass="9731">MTTNKELQNLYDLRFSIKDIRGELERNPLLKLGFAPLILKALDEAYEWVGDLIFYVEAQGPRDAKIREYKELFAAGRHKYGNR</sequence>
<accession>A0A6J5RX62</accession>
<dbReference type="EMBL" id="LR797316">
    <property type="protein sequence ID" value="CAB4203050.1"/>
    <property type="molecule type" value="Genomic_DNA"/>
</dbReference>